<accession>A0ABT9FWJ7</accession>
<dbReference type="Pfam" id="PF20862">
    <property type="entry name" value="DUF6843"/>
    <property type="match status" value="1"/>
</dbReference>
<evidence type="ECO:0000256" key="1">
    <source>
        <dbReference type="SAM" id="MobiDB-lite"/>
    </source>
</evidence>
<keyword evidence="4" id="KW-1185">Reference proteome</keyword>
<comment type="caution">
    <text evidence="3">The sequence shown here is derived from an EMBL/GenBank/DDBJ whole genome shotgun (WGS) entry which is preliminary data.</text>
</comment>
<dbReference type="InterPro" id="IPR049293">
    <property type="entry name" value="DUF6843"/>
</dbReference>
<evidence type="ECO:0000313" key="3">
    <source>
        <dbReference type="EMBL" id="MDP4099106.1"/>
    </source>
</evidence>
<feature type="region of interest" description="Disordered" evidence="1">
    <location>
        <begin position="117"/>
        <end position="153"/>
    </location>
</feature>
<organism evidence="3 4">
    <name type="scientific">Paenibacillus zeirhizosphaerae</name>
    <dbReference type="NCBI Taxonomy" id="2987519"/>
    <lineage>
        <taxon>Bacteria</taxon>
        <taxon>Bacillati</taxon>
        <taxon>Bacillota</taxon>
        <taxon>Bacilli</taxon>
        <taxon>Bacillales</taxon>
        <taxon>Paenibacillaceae</taxon>
        <taxon>Paenibacillus</taxon>
    </lineage>
</organism>
<dbReference type="PROSITE" id="PS51257">
    <property type="entry name" value="PROKAR_LIPOPROTEIN"/>
    <property type="match status" value="1"/>
</dbReference>
<proteinExistence type="predicted"/>
<dbReference type="Proteomes" id="UP001241848">
    <property type="component" value="Unassembled WGS sequence"/>
</dbReference>
<protein>
    <recommendedName>
        <fullName evidence="2">DUF6843 domain-containing protein</fullName>
    </recommendedName>
</protein>
<dbReference type="EMBL" id="JAPCKK010000031">
    <property type="protein sequence ID" value="MDP4099106.1"/>
    <property type="molecule type" value="Genomic_DNA"/>
</dbReference>
<name>A0ABT9FWJ7_9BACL</name>
<sequence>MRKMTHGNLLLVLAAVLVVTACIVAGSAYYFSKTDYPTHKFLLPKGFTGWIEVTFEQPGAPALKKEGERTIVYEVPESGKIMTSSKNTTGTIVLYYVETDGSLTEFPTNKTWIHGLGTSSGGRSGADDSEEKSPEKLNFFVGTEEQWENAPTP</sequence>
<reference evidence="3 4" key="1">
    <citation type="submission" date="2022-10" db="EMBL/GenBank/DDBJ databases">
        <title>Paenibacillus description and whole genome data of maize root bacterial community.</title>
        <authorList>
            <person name="Marton D."/>
            <person name="Farkas M."/>
            <person name="Cserhati M."/>
        </authorList>
    </citation>
    <scope>NUCLEOTIDE SEQUENCE [LARGE SCALE GENOMIC DNA]</scope>
    <source>
        <strain evidence="3 4">P96</strain>
    </source>
</reference>
<evidence type="ECO:0000313" key="4">
    <source>
        <dbReference type="Proteomes" id="UP001241848"/>
    </source>
</evidence>
<dbReference type="RefSeq" id="WP_305756713.1">
    <property type="nucleotide sequence ID" value="NZ_JAPCKK010000031.1"/>
</dbReference>
<feature type="domain" description="DUF6843" evidence="2">
    <location>
        <begin position="39"/>
        <end position="132"/>
    </location>
</feature>
<gene>
    <name evidence="3" type="ORF">OIN60_20490</name>
</gene>
<evidence type="ECO:0000259" key="2">
    <source>
        <dbReference type="Pfam" id="PF20862"/>
    </source>
</evidence>